<comment type="caution">
    <text evidence="1">The sequence shown here is derived from an EMBL/GenBank/DDBJ whole genome shotgun (WGS) entry which is preliminary data.</text>
</comment>
<keyword evidence="2" id="KW-1185">Reference proteome</keyword>
<proteinExistence type="predicted"/>
<organism evidence="1 2">
    <name type="scientific">Virgisporangium aurantiacum</name>
    <dbReference type="NCBI Taxonomy" id="175570"/>
    <lineage>
        <taxon>Bacteria</taxon>
        <taxon>Bacillati</taxon>
        <taxon>Actinomycetota</taxon>
        <taxon>Actinomycetes</taxon>
        <taxon>Micromonosporales</taxon>
        <taxon>Micromonosporaceae</taxon>
        <taxon>Virgisporangium</taxon>
    </lineage>
</organism>
<reference evidence="1" key="1">
    <citation type="submission" date="2021-01" db="EMBL/GenBank/DDBJ databases">
        <title>Whole genome shotgun sequence of Virgisporangium aurantiacum NBRC 16421.</title>
        <authorList>
            <person name="Komaki H."/>
            <person name="Tamura T."/>
        </authorList>
    </citation>
    <scope>NUCLEOTIDE SEQUENCE</scope>
    <source>
        <strain evidence="1">NBRC 16421</strain>
    </source>
</reference>
<dbReference type="AlphaFoldDB" id="A0A8J3ZKS6"/>
<protein>
    <submittedName>
        <fullName evidence="1">Uncharacterized protein</fullName>
    </submittedName>
</protein>
<gene>
    <name evidence="1" type="ORF">Vau01_122930</name>
</gene>
<name>A0A8J3ZKS6_9ACTN</name>
<dbReference type="Proteomes" id="UP000612585">
    <property type="component" value="Unassembled WGS sequence"/>
</dbReference>
<accession>A0A8J3ZKS6</accession>
<evidence type="ECO:0000313" key="2">
    <source>
        <dbReference type="Proteomes" id="UP000612585"/>
    </source>
</evidence>
<sequence length="140" mass="16028">MRVDSFDRHQIVAFFDPQTGSLREVDRERSDAGRLPVRGHYGRLDGAIAVFYRFEGDLFVWLRGRSWRATTSFLKWRRDGAKSQLVVSDGGGAKAAVAYETESGIEHDPTPFVEDEDFDFGLYVSNVLNDEERSSRIYQE</sequence>
<dbReference type="EMBL" id="BOPG01000128">
    <property type="protein sequence ID" value="GIJ64777.1"/>
    <property type="molecule type" value="Genomic_DNA"/>
</dbReference>
<evidence type="ECO:0000313" key="1">
    <source>
        <dbReference type="EMBL" id="GIJ64777.1"/>
    </source>
</evidence>